<keyword evidence="3" id="KW-1185">Reference proteome</keyword>
<feature type="domain" description="MobA-like NTP transferase" evidence="1">
    <location>
        <begin position="29"/>
        <end position="181"/>
    </location>
</feature>
<evidence type="ECO:0000259" key="1">
    <source>
        <dbReference type="Pfam" id="PF12804"/>
    </source>
</evidence>
<evidence type="ECO:0000313" key="3">
    <source>
        <dbReference type="Proteomes" id="UP000050833"/>
    </source>
</evidence>
<dbReference type="EMBL" id="LLKB01000001">
    <property type="protein sequence ID" value="KQC86477.1"/>
    <property type="molecule type" value="Genomic_DNA"/>
</dbReference>
<accession>A0AAW3JUC8</accession>
<comment type="caution">
    <text evidence="2">The sequence shown here is derived from an EMBL/GenBank/DDBJ whole genome shotgun (WGS) entry which is preliminary data.</text>
</comment>
<dbReference type="PANTHER" id="PTHR43777:SF1">
    <property type="entry name" value="MOLYBDENUM COFACTOR CYTIDYLYLTRANSFERASE"/>
    <property type="match status" value="1"/>
</dbReference>
<dbReference type="Gene3D" id="3.90.550.10">
    <property type="entry name" value="Spore Coat Polysaccharide Biosynthesis Protein SpsA, Chain A"/>
    <property type="match status" value="1"/>
</dbReference>
<dbReference type="InterPro" id="IPR029044">
    <property type="entry name" value="Nucleotide-diphossugar_trans"/>
</dbReference>
<organism evidence="2 3">
    <name type="scientific">Butyribacter intestini</name>
    <dbReference type="NCBI Taxonomy" id="1703332"/>
    <lineage>
        <taxon>Bacteria</taxon>
        <taxon>Bacillati</taxon>
        <taxon>Bacillota</taxon>
        <taxon>Clostridia</taxon>
        <taxon>Lachnospirales</taxon>
        <taxon>Lachnospiraceae</taxon>
        <taxon>Butyribacter</taxon>
    </lineage>
</organism>
<dbReference type="PANTHER" id="PTHR43777">
    <property type="entry name" value="MOLYBDENUM COFACTOR CYTIDYLYLTRANSFERASE"/>
    <property type="match status" value="1"/>
</dbReference>
<evidence type="ECO:0000313" key="2">
    <source>
        <dbReference type="EMBL" id="KQC86477.1"/>
    </source>
</evidence>
<gene>
    <name evidence="2" type="ORF">APZ18_04650</name>
</gene>
<dbReference type="GO" id="GO:0016779">
    <property type="term" value="F:nucleotidyltransferase activity"/>
    <property type="evidence" value="ECO:0007669"/>
    <property type="project" value="UniProtKB-ARBA"/>
</dbReference>
<dbReference type="Pfam" id="PF12804">
    <property type="entry name" value="NTP_transf_3"/>
    <property type="match status" value="1"/>
</dbReference>
<dbReference type="Proteomes" id="UP000050833">
    <property type="component" value="Unassembled WGS sequence"/>
</dbReference>
<proteinExistence type="predicted"/>
<name>A0AAW3JUC8_9FIRM</name>
<sequence length="208" mass="23761">MLYRHTLDMLSDIVSSRKINEDIDYDITLTVVTQYDRIIADLDGRKDINTVFCGDSRLGASYTIKAGINSLMGRLKKDDWLLFIVADQPYLSEKTILKFIEAASQDKKSEDYKMLLANGEKNNGDYENILSEEKNSKDYKVFSARYRAKAGNPCMFSCELIPELLELSGDSGGRKVAKRHECFYIDVEDGKELFDIDSEKDINIYSQD</sequence>
<dbReference type="AlphaFoldDB" id="A0AAW3JUC8"/>
<reference evidence="2 3" key="1">
    <citation type="submission" date="2015-10" db="EMBL/GenBank/DDBJ databases">
        <title>Butyribacter intestini gen. nov., sp. nov., a butyric acid-producing bacterium of the family Lachnospiraceae isolated from the human faeces.</title>
        <authorList>
            <person name="Zou Y."/>
            <person name="Xue W."/>
            <person name="Luo G."/>
            <person name="Lv M."/>
        </authorList>
    </citation>
    <scope>NUCLEOTIDE SEQUENCE [LARGE SCALE GENOMIC DNA]</scope>
    <source>
        <strain evidence="2 3">TF01-11</strain>
    </source>
</reference>
<dbReference type="SUPFAM" id="SSF53448">
    <property type="entry name" value="Nucleotide-diphospho-sugar transferases"/>
    <property type="match status" value="1"/>
</dbReference>
<protein>
    <recommendedName>
        <fullName evidence="1">MobA-like NTP transferase domain-containing protein</fullName>
    </recommendedName>
</protein>
<dbReference type="InterPro" id="IPR025877">
    <property type="entry name" value="MobA-like_NTP_Trfase"/>
</dbReference>